<gene>
    <name evidence="1" type="ORF">BDZ94DRAFT_819781</name>
</gene>
<reference evidence="1" key="1">
    <citation type="submission" date="2020-11" db="EMBL/GenBank/DDBJ databases">
        <authorList>
            <consortium name="DOE Joint Genome Institute"/>
            <person name="Ahrendt S."/>
            <person name="Riley R."/>
            <person name="Andreopoulos W."/>
            <person name="Labutti K."/>
            <person name="Pangilinan J."/>
            <person name="Ruiz-Duenas F.J."/>
            <person name="Barrasa J.M."/>
            <person name="Sanchez-Garcia M."/>
            <person name="Camarero S."/>
            <person name="Miyauchi S."/>
            <person name="Serrano A."/>
            <person name="Linde D."/>
            <person name="Babiker R."/>
            <person name="Drula E."/>
            <person name="Ayuso-Fernandez I."/>
            <person name="Pacheco R."/>
            <person name="Padilla G."/>
            <person name="Ferreira P."/>
            <person name="Barriuso J."/>
            <person name="Kellner H."/>
            <person name="Castanera R."/>
            <person name="Alfaro M."/>
            <person name="Ramirez L."/>
            <person name="Pisabarro A.G."/>
            <person name="Kuo A."/>
            <person name="Tritt A."/>
            <person name="Lipzen A."/>
            <person name="He G."/>
            <person name="Yan M."/>
            <person name="Ng V."/>
            <person name="Cullen D."/>
            <person name="Martin F."/>
            <person name="Rosso M.-N."/>
            <person name="Henrissat B."/>
            <person name="Hibbett D."/>
            <person name="Martinez A.T."/>
            <person name="Grigoriev I.V."/>
        </authorList>
    </citation>
    <scope>NUCLEOTIDE SEQUENCE</scope>
    <source>
        <strain evidence="1">CBS 247.69</strain>
    </source>
</reference>
<protein>
    <submittedName>
        <fullName evidence="1">Uncharacterized protein</fullName>
    </submittedName>
</protein>
<comment type="caution">
    <text evidence="1">The sequence shown here is derived from an EMBL/GenBank/DDBJ whole genome shotgun (WGS) entry which is preliminary data.</text>
</comment>
<proteinExistence type="predicted"/>
<evidence type="ECO:0000313" key="1">
    <source>
        <dbReference type="EMBL" id="KAF9461402.1"/>
    </source>
</evidence>
<dbReference type="EMBL" id="MU150285">
    <property type="protein sequence ID" value="KAF9461402.1"/>
    <property type="molecule type" value="Genomic_DNA"/>
</dbReference>
<accession>A0A9P5Y0W4</accession>
<organism evidence="1 2">
    <name type="scientific">Collybia nuda</name>
    <dbReference type="NCBI Taxonomy" id="64659"/>
    <lineage>
        <taxon>Eukaryota</taxon>
        <taxon>Fungi</taxon>
        <taxon>Dikarya</taxon>
        <taxon>Basidiomycota</taxon>
        <taxon>Agaricomycotina</taxon>
        <taxon>Agaricomycetes</taxon>
        <taxon>Agaricomycetidae</taxon>
        <taxon>Agaricales</taxon>
        <taxon>Tricholomatineae</taxon>
        <taxon>Clitocybaceae</taxon>
        <taxon>Collybia</taxon>
    </lineage>
</organism>
<dbReference type="AlphaFoldDB" id="A0A9P5Y0W4"/>
<keyword evidence="2" id="KW-1185">Reference proteome</keyword>
<sequence length="148" mass="15532">MAAVTTITRPADATFIVTGEPRWEAAVPGWTDLPGARIPLNLGAGQSSYGAVFVATFSSEALASGPSGGVVAASVFFGGTAAAPASANHRYVTTRGNPEWSSHTFIRTIRFDPSFDARDVTAQVKFLGSDGISAGIQNWVLKVERFNL</sequence>
<name>A0A9P5Y0W4_9AGAR</name>
<dbReference type="Proteomes" id="UP000807353">
    <property type="component" value="Unassembled WGS sequence"/>
</dbReference>
<evidence type="ECO:0000313" key="2">
    <source>
        <dbReference type="Proteomes" id="UP000807353"/>
    </source>
</evidence>